<keyword evidence="2" id="KW-0472">Membrane</keyword>
<dbReference type="Gene3D" id="3.40.50.300">
    <property type="entry name" value="P-loop containing nucleotide triphosphate hydrolases"/>
    <property type="match status" value="1"/>
</dbReference>
<dbReference type="EMBL" id="LEKV01004896">
    <property type="protein sequence ID" value="KVH91964.1"/>
    <property type="molecule type" value="Genomic_DNA"/>
</dbReference>
<protein>
    <submittedName>
        <fullName evidence="3">Uncharacterized protein</fullName>
    </submittedName>
</protein>
<keyword evidence="2" id="KW-1133">Transmembrane helix</keyword>
<evidence type="ECO:0000256" key="1">
    <source>
        <dbReference type="SAM" id="MobiDB-lite"/>
    </source>
</evidence>
<gene>
    <name evidence="3" type="ORF">Ccrd_006013</name>
</gene>
<evidence type="ECO:0000313" key="4">
    <source>
        <dbReference type="Proteomes" id="UP000243975"/>
    </source>
</evidence>
<organism evidence="3 4">
    <name type="scientific">Cynara cardunculus var. scolymus</name>
    <name type="common">Globe artichoke</name>
    <name type="synonym">Cynara scolymus</name>
    <dbReference type="NCBI Taxonomy" id="59895"/>
    <lineage>
        <taxon>Eukaryota</taxon>
        <taxon>Viridiplantae</taxon>
        <taxon>Streptophyta</taxon>
        <taxon>Embryophyta</taxon>
        <taxon>Tracheophyta</taxon>
        <taxon>Spermatophyta</taxon>
        <taxon>Magnoliopsida</taxon>
        <taxon>eudicotyledons</taxon>
        <taxon>Gunneridae</taxon>
        <taxon>Pentapetalae</taxon>
        <taxon>asterids</taxon>
        <taxon>campanulids</taxon>
        <taxon>Asterales</taxon>
        <taxon>Asteraceae</taxon>
        <taxon>Carduoideae</taxon>
        <taxon>Cardueae</taxon>
        <taxon>Carduinae</taxon>
        <taxon>Cynara</taxon>
    </lineage>
</organism>
<proteinExistence type="predicted"/>
<feature type="compositionally biased region" description="Pro residues" evidence="1">
    <location>
        <begin position="188"/>
        <end position="201"/>
    </location>
</feature>
<feature type="region of interest" description="Disordered" evidence="1">
    <location>
        <begin position="1"/>
        <end position="50"/>
    </location>
</feature>
<feature type="compositionally biased region" description="Basic and acidic residues" evidence="1">
    <location>
        <begin position="7"/>
        <end position="33"/>
    </location>
</feature>
<feature type="region of interest" description="Disordered" evidence="1">
    <location>
        <begin position="179"/>
        <end position="201"/>
    </location>
</feature>
<name>A0A103XJX0_CYNCS</name>
<dbReference type="STRING" id="59895.A0A103XJX0"/>
<dbReference type="Proteomes" id="UP000243975">
    <property type="component" value="Unassembled WGS sequence"/>
</dbReference>
<dbReference type="Gramene" id="KVH91964">
    <property type="protein sequence ID" value="KVH91964"/>
    <property type="gene ID" value="Ccrd_006013"/>
</dbReference>
<comment type="caution">
    <text evidence="3">The sequence shown here is derived from an EMBL/GenBank/DDBJ whole genome shotgun (WGS) entry which is preliminary data.</text>
</comment>
<feature type="non-terminal residue" evidence="3">
    <location>
        <position position="1"/>
    </location>
</feature>
<reference evidence="3 4" key="1">
    <citation type="journal article" date="2016" name="Sci. Rep.">
        <title>The genome sequence of the outbreeding globe artichoke constructed de novo incorporating a phase-aware low-pass sequencing strategy of F1 progeny.</title>
        <authorList>
            <person name="Scaglione D."/>
            <person name="Reyes-Chin-Wo S."/>
            <person name="Acquadro A."/>
            <person name="Froenicke L."/>
            <person name="Portis E."/>
            <person name="Beitel C."/>
            <person name="Tirone M."/>
            <person name="Mauro R."/>
            <person name="Lo Monaco A."/>
            <person name="Mauromicale G."/>
            <person name="Faccioli P."/>
            <person name="Cattivelli L."/>
            <person name="Rieseberg L."/>
            <person name="Michelmore R."/>
            <person name="Lanteri S."/>
        </authorList>
    </citation>
    <scope>NUCLEOTIDE SEQUENCE [LARGE SCALE GENOMIC DNA]</scope>
    <source>
        <strain evidence="3">2C</strain>
    </source>
</reference>
<feature type="compositionally biased region" description="Low complexity" evidence="1">
    <location>
        <begin position="41"/>
        <end position="50"/>
    </location>
</feature>
<evidence type="ECO:0000313" key="3">
    <source>
        <dbReference type="EMBL" id="KVH91964.1"/>
    </source>
</evidence>
<accession>A0A103XJX0</accession>
<dbReference type="AlphaFoldDB" id="A0A103XJX0"/>
<evidence type="ECO:0000256" key="2">
    <source>
        <dbReference type="SAM" id="Phobius"/>
    </source>
</evidence>
<feature type="transmembrane region" description="Helical" evidence="2">
    <location>
        <begin position="56"/>
        <end position="76"/>
    </location>
</feature>
<keyword evidence="4" id="KW-1185">Reference proteome</keyword>
<feature type="non-terminal residue" evidence="3">
    <location>
        <position position="293"/>
    </location>
</feature>
<keyword evidence="2" id="KW-0812">Transmembrane</keyword>
<dbReference type="InterPro" id="IPR027417">
    <property type="entry name" value="P-loop_NTPase"/>
</dbReference>
<sequence>CVRTSRRGVEKGDHVTDQRRRQTADGGEARDDESAATSVDAGRSGTRRSTASRPRLLLAMGMSSYIVLLLSIGQFAPEEISAQESTDIHVNEPEGDILIFMTGQDDIEKLVSKLEEKIRNLEAGSCMDAIVLPLHGSLPPEMQASATVQVKCKCATSSNHKQQSAEKQAVELRRTEDGLTGTGSYRGWPPPPPPAGPPPPNVAASASMALCLLLRWSPSSSSHTGCIRHTVIAIYEAICACIHNSWSIWGHLSLRWKESNECGCSPQALTIAAMLSVEGTLLPGRRYNSENVT</sequence>